<sequence>MDPAIPAHDRVMAHDGEQAMADRLGHRLFNRSEKRLGLVSSSERRGDAAKGRQGIRLKHGIGLA</sequence>
<accession>A0A917KWQ2</accession>
<keyword evidence="3" id="KW-1185">Reference proteome</keyword>
<feature type="compositionally biased region" description="Basic and acidic residues" evidence="1">
    <location>
        <begin position="39"/>
        <end position="50"/>
    </location>
</feature>
<dbReference type="EMBL" id="BMKW01000011">
    <property type="protein sequence ID" value="GGJ31803.1"/>
    <property type="molecule type" value="Genomic_DNA"/>
</dbReference>
<comment type="caution">
    <text evidence="2">The sequence shown here is derived from an EMBL/GenBank/DDBJ whole genome shotgun (WGS) entry which is preliminary data.</text>
</comment>
<evidence type="ECO:0000313" key="2">
    <source>
        <dbReference type="EMBL" id="GGJ31803.1"/>
    </source>
</evidence>
<evidence type="ECO:0000313" key="3">
    <source>
        <dbReference type="Proteomes" id="UP000661507"/>
    </source>
</evidence>
<protein>
    <submittedName>
        <fullName evidence="2">Uncharacterized protein</fullName>
    </submittedName>
</protein>
<feature type="compositionally biased region" description="Basic residues" evidence="1">
    <location>
        <begin position="53"/>
        <end position="64"/>
    </location>
</feature>
<dbReference type="AlphaFoldDB" id="A0A917KWQ2"/>
<evidence type="ECO:0000256" key="1">
    <source>
        <dbReference type="SAM" id="MobiDB-lite"/>
    </source>
</evidence>
<dbReference type="Proteomes" id="UP000661507">
    <property type="component" value="Unassembled WGS sequence"/>
</dbReference>
<reference evidence="2" key="2">
    <citation type="submission" date="2020-09" db="EMBL/GenBank/DDBJ databases">
        <authorList>
            <person name="Sun Q."/>
            <person name="Zhou Y."/>
        </authorList>
    </citation>
    <scope>NUCLEOTIDE SEQUENCE</scope>
    <source>
        <strain evidence="2">CGMCC 1.3617</strain>
    </source>
</reference>
<gene>
    <name evidence="2" type="ORF">GCM10011320_44090</name>
</gene>
<proteinExistence type="predicted"/>
<name>A0A917KWQ2_9PROT</name>
<organism evidence="2 3">
    <name type="scientific">Neoroseomonas lacus</name>
    <dbReference type="NCBI Taxonomy" id="287609"/>
    <lineage>
        <taxon>Bacteria</taxon>
        <taxon>Pseudomonadati</taxon>
        <taxon>Pseudomonadota</taxon>
        <taxon>Alphaproteobacteria</taxon>
        <taxon>Acetobacterales</taxon>
        <taxon>Acetobacteraceae</taxon>
        <taxon>Neoroseomonas</taxon>
    </lineage>
</organism>
<reference evidence="2" key="1">
    <citation type="journal article" date="2014" name="Int. J. Syst. Evol. Microbiol.">
        <title>Complete genome sequence of Corynebacterium casei LMG S-19264T (=DSM 44701T), isolated from a smear-ripened cheese.</title>
        <authorList>
            <consortium name="US DOE Joint Genome Institute (JGI-PGF)"/>
            <person name="Walter F."/>
            <person name="Albersmeier A."/>
            <person name="Kalinowski J."/>
            <person name="Ruckert C."/>
        </authorList>
    </citation>
    <scope>NUCLEOTIDE SEQUENCE</scope>
    <source>
        <strain evidence="2">CGMCC 1.3617</strain>
    </source>
</reference>
<feature type="region of interest" description="Disordered" evidence="1">
    <location>
        <begin position="39"/>
        <end position="64"/>
    </location>
</feature>